<feature type="compositionally biased region" description="Basic residues" evidence="1">
    <location>
        <begin position="47"/>
        <end position="58"/>
    </location>
</feature>
<dbReference type="AlphaFoldDB" id="A0A4Z2IMC4"/>
<sequence length="140" mass="15985">MSSSRRDMDRTSIPAGGERSAPRSRRQASTVLYLRRPRTASPDPEGKRKKSKIIHRKLGNTPSGSHSVCRSCVRYDNVPDDTSARSRLSSPFVRRSNMSSKAEERGMNHRLEEEERARRDGHTDSESTGKTDERREKETR</sequence>
<protein>
    <submittedName>
        <fullName evidence="2">Uncharacterized protein</fullName>
    </submittedName>
</protein>
<name>A0A4Z2IMC4_9TELE</name>
<feature type="compositionally biased region" description="Basic and acidic residues" evidence="1">
    <location>
        <begin position="101"/>
        <end position="140"/>
    </location>
</feature>
<gene>
    <name evidence="2" type="ORF">EYF80_010843</name>
</gene>
<keyword evidence="3" id="KW-1185">Reference proteome</keyword>
<feature type="compositionally biased region" description="Basic and acidic residues" evidence="1">
    <location>
        <begin position="1"/>
        <end position="10"/>
    </location>
</feature>
<proteinExistence type="predicted"/>
<organism evidence="2 3">
    <name type="scientific">Liparis tanakae</name>
    <name type="common">Tanaka's snailfish</name>
    <dbReference type="NCBI Taxonomy" id="230148"/>
    <lineage>
        <taxon>Eukaryota</taxon>
        <taxon>Metazoa</taxon>
        <taxon>Chordata</taxon>
        <taxon>Craniata</taxon>
        <taxon>Vertebrata</taxon>
        <taxon>Euteleostomi</taxon>
        <taxon>Actinopterygii</taxon>
        <taxon>Neopterygii</taxon>
        <taxon>Teleostei</taxon>
        <taxon>Neoteleostei</taxon>
        <taxon>Acanthomorphata</taxon>
        <taxon>Eupercaria</taxon>
        <taxon>Perciformes</taxon>
        <taxon>Cottioidei</taxon>
        <taxon>Cottales</taxon>
        <taxon>Liparidae</taxon>
        <taxon>Liparis</taxon>
    </lineage>
</organism>
<accession>A0A4Z2IMC4</accession>
<dbReference type="EMBL" id="SRLO01000069">
    <property type="protein sequence ID" value="TNN78917.1"/>
    <property type="molecule type" value="Genomic_DNA"/>
</dbReference>
<comment type="caution">
    <text evidence="2">The sequence shown here is derived from an EMBL/GenBank/DDBJ whole genome shotgun (WGS) entry which is preliminary data.</text>
</comment>
<evidence type="ECO:0000313" key="2">
    <source>
        <dbReference type="EMBL" id="TNN78917.1"/>
    </source>
</evidence>
<feature type="region of interest" description="Disordered" evidence="1">
    <location>
        <begin position="1"/>
        <end position="140"/>
    </location>
</feature>
<evidence type="ECO:0000313" key="3">
    <source>
        <dbReference type="Proteomes" id="UP000314294"/>
    </source>
</evidence>
<dbReference type="Proteomes" id="UP000314294">
    <property type="component" value="Unassembled WGS sequence"/>
</dbReference>
<evidence type="ECO:0000256" key="1">
    <source>
        <dbReference type="SAM" id="MobiDB-lite"/>
    </source>
</evidence>
<reference evidence="2 3" key="1">
    <citation type="submission" date="2019-03" db="EMBL/GenBank/DDBJ databases">
        <title>First draft genome of Liparis tanakae, snailfish: a comprehensive survey of snailfish specific genes.</title>
        <authorList>
            <person name="Kim W."/>
            <person name="Song I."/>
            <person name="Jeong J.-H."/>
            <person name="Kim D."/>
            <person name="Kim S."/>
            <person name="Ryu S."/>
            <person name="Song J.Y."/>
            <person name="Lee S.K."/>
        </authorList>
    </citation>
    <scope>NUCLEOTIDE SEQUENCE [LARGE SCALE GENOMIC DNA]</scope>
    <source>
        <tissue evidence="2">Muscle</tissue>
    </source>
</reference>